<dbReference type="PANTHER" id="PTHR43394">
    <property type="entry name" value="ATP-DEPENDENT PERMEASE MDL1, MITOCHONDRIAL"/>
    <property type="match status" value="1"/>
</dbReference>
<dbReference type="CDD" id="cd18541">
    <property type="entry name" value="ABC_6TM_TmrB_like"/>
    <property type="match status" value="1"/>
</dbReference>
<dbReference type="Gene3D" id="1.20.1560.10">
    <property type="entry name" value="ABC transporter type 1, transmembrane domain"/>
    <property type="match status" value="1"/>
</dbReference>
<dbReference type="SMART" id="SM00382">
    <property type="entry name" value="AAA"/>
    <property type="match status" value="1"/>
</dbReference>
<gene>
    <name evidence="12" type="ORF">HMPREF9708_00087</name>
</gene>
<dbReference type="PANTHER" id="PTHR43394:SF1">
    <property type="entry name" value="ATP-BINDING CASSETTE SUB-FAMILY B MEMBER 10, MITOCHONDRIAL"/>
    <property type="match status" value="1"/>
</dbReference>
<comment type="caution">
    <text evidence="12">The sequence shown here is derived from an EMBL/GenBank/DDBJ whole genome shotgun (WGS) entry which is preliminary data.</text>
</comment>
<protein>
    <recommendedName>
        <fullName evidence="14">ABC transporter ATP-binding protein</fullName>
    </recommendedName>
</protein>
<sequence>MLKTLARFIKENKITYLIGGSLAIISGILMIIPNYMIQLFIDGLLNETLTHHGFIRLLGIFALVIVLIYVIDTIWLILLFGKSEFFTKQMRGRLFRRLAYLKLPFYETYRSGDLMTRMTSDIENLSATLAYGFLIIVSDGTWMLSILFMMLVIISWQVTLIAVVPLIAFGITVYFVGMAVDRHFEKSRDAVAQLSNEVLEVVDGVRVMRAYGKKQLEQARFQARTQEVADTANQLVLLAALFGPMARLSTGLSTALGLAFGGYFVNQGVITIGQLVTFQIYLTMLNGAVWGMADLVALYQQGNVSYRKIHELEVANDLMEDEGQGSIDQIDRIEFNHYHFTYPGDDQATLTDISFQMTQGQTLGIVGKTGAGKSTIVRQLLRQYPVSDPQAIRINDQPITDIKRSDLVQLIGYVPQDHVLFSRSIRDNILWGKNQASEEDLDLALQIADFKKDLTYMSQGLETLIGEKGVAISGGQKQRTSIARAIISQPDLLILDDSLSAVDGKTERAIIQNIESIRQGKSTIIITHRLSAVAHADWIIVVEEGRIVEEGTPQDLMAKEGWFYDQYLQQQMEEGLNGNL</sequence>
<reference evidence="12 13" key="1">
    <citation type="submission" date="2012-01" db="EMBL/GenBank/DDBJ databases">
        <title>The Genome Sequence of Facklamia languida CCUG 37842.</title>
        <authorList>
            <consortium name="The Broad Institute Genome Sequencing Platform"/>
            <person name="Earl A."/>
            <person name="Ward D."/>
            <person name="Feldgarden M."/>
            <person name="Gevers D."/>
            <person name="Huys G."/>
            <person name="Young S.K."/>
            <person name="Zeng Q."/>
            <person name="Gargeya S."/>
            <person name="Fitzgerald M."/>
            <person name="Haas B."/>
            <person name="Abouelleil A."/>
            <person name="Alvarado L."/>
            <person name="Arachchi H.M."/>
            <person name="Berlin A."/>
            <person name="Chapman S.B."/>
            <person name="Gearin G."/>
            <person name="Goldberg J."/>
            <person name="Griggs A."/>
            <person name="Gujja S."/>
            <person name="Hansen M."/>
            <person name="Heiman D."/>
            <person name="Howarth C."/>
            <person name="Larimer J."/>
            <person name="Lui A."/>
            <person name="MacDonald P.J.P."/>
            <person name="McCowen C."/>
            <person name="Montmayeur A."/>
            <person name="Murphy C."/>
            <person name="Neiman D."/>
            <person name="Pearson M."/>
            <person name="Priest M."/>
            <person name="Roberts A."/>
            <person name="Saif S."/>
            <person name="Shea T."/>
            <person name="Sisk P."/>
            <person name="Stolte C."/>
            <person name="Sykes S."/>
            <person name="Wortman J."/>
            <person name="Nusbaum C."/>
            <person name="Birren B."/>
        </authorList>
    </citation>
    <scope>NUCLEOTIDE SEQUENCE [LARGE SCALE GENOMIC DNA]</scope>
    <source>
        <strain evidence="12 13">CCUG 37842</strain>
    </source>
</reference>
<dbReference type="InterPro" id="IPR039421">
    <property type="entry name" value="Type_1_exporter"/>
</dbReference>
<evidence type="ECO:0000256" key="8">
    <source>
        <dbReference type="ARBA" id="ARBA00023136"/>
    </source>
</evidence>
<keyword evidence="4 9" id="KW-0812">Transmembrane</keyword>
<dbReference type="HOGENOM" id="CLU_000604_84_3_9"/>
<proteinExistence type="predicted"/>
<feature type="transmembrane region" description="Helical" evidence="9">
    <location>
        <begin position="248"/>
        <end position="266"/>
    </location>
</feature>
<dbReference type="InterPro" id="IPR003593">
    <property type="entry name" value="AAA+_ATPase"/>
</dbReference>
<feature type="domain" description="ABC transmembrane type-1" evidence="11">
    <location>
        <begin position="17"/>
        <end position="301"/>
    </location>
</feature>
<keyword evidence="8 9" id="KW-0472">Membrane</keyword>
<keyword evidence="6" id="KW-0067">ATP-binding</keyword>
<keyword evidence="3" id="KW-1003">Cell membrane</keyword>
<dbReference type="eggNOG" id="COG1132">
    <property type="taxonomic scope" value="Bacteria"/>
</dbReference>
<feature type="transmembrane region" description="Helical" evidence="9">
    <location>
        <begin position="125"/>
        <end position="154"/>
    </location>
</feature>
<dbReference type="GO" id="GO:0005886">
    <property type="term" value="C:plasma membrane"/>
    <property type="evidence" value="ECO:0007669"/>
    <property type="project" value="UniProtKB-SubCell"/>
</dbReference>
<dbReference type="SUPFAM" id="SSF90123">
    <property type="entry name" value="ABC transporter transmembrane region"/>
    <property type="match status" value="1"/>
</dbReference>
<dbReference type="STRING" id="883113.HMPREF9708_00087"/>
<evidence type="ECO:0000256" key="4">
    <source>
        <dbReference type="ARBA" id="ARBA00022692"/>
    </source>
</evidence>
<dbReference type="GO" id="GO:0005524">
    <property type="term" value="F:ATP binding"/>
    <property type="evidence" value="ECO:0007669"/>
    <property type="project" value="UniProtKB-KW"/>
</dbReference>
<dbReference type="EMBL" id="AGEG01000001">
    <property type="protein sequence ID" value="EHR38377.1"/>
    <property type="molecule type" value="Genomic_DNA"/>
</dbReference>
<dbReference type="Pfam" id="PF00005">
    <property type="entry name" value="ABC_tran"/>
    <property type="match status" value="1"/>
</dbReference>
<keyword evidence="7 9" id="KW-1133">Transmembrane helix</keyword>
<name>H3NGU8_9LACT</name>
<dbReference type="Pfam" id="PF00664">
    <property type="entry name" value="ABC_membrane"/>
    <property type="match status" value="1"/>
</dbReference>
<evidence type="ECO:0000259" key="10">
    <source>
        <dbReference type="PROSITE" id="PS50893"/>
    </source>
</evidence>
<evidence type="ECO:0000259" key="11">
    <source>
        <dbReference type="PROSITE" id="PS50929"/>
    </source>
</evidence>
<evidence type="ECO:0000256" key="3">
    <source>
        <dbReference type="ARBA" id="ARBA00022475"/>
    </source>
</evidence>
<evidence type="ECO:0000313" key="12">
    <source>
        <dbReference type="EMBL" id="EHR38377.1"/>
    </source>
</evidence>
<dbReference type="RefSeq" id="WP_006307952.1">
    <property type="nucleotide sequence ID" value="NZ_JH601133.1"/>
</dbReference>
<keyword evidence="13" id="KW-1185">Reference proteome</keyword>
<keyword evidence="2" id="KW-0813">Transport</keyword>
<feature type="transmembrane region" description="Helical" evidence="9">
    <location>
        <begin position="14"/>
        <end position="37"/>
    </location>
</feature>
<dbReference type="FunFam" id="3.40.50.300:FF:000221">
    <property type="entry name" value="Multidrug ABC transporter ATP-binding protein"/>
    <property type="match status" value="1"/>
</dbReference>
<evidence type="ECO:0000256" key="1">
    <source>
        <dbReference type="ARBA" id="ARBA00004651"/>
    </source>
</evidence>
<dbReference type="InterPro" id="IPR036640">
    <property type="entry name" value="ABC1_TM_sf"/>
</dbReference>
<feature type="transmembrane region" description="Helical" evidence="9">
    <location>
        <begin position="57"/>
        <end position="81"/>
    </location>
</feature>
<dbReference type="Proteomes" id="UP000006190">
    <property type="component" value="Unassembled WGS sequence"/>
</dbReference>
<keyword evidence="5" id="KW-0547">Nucleotide-binding</keyword>
<evidence type="ECO:0000313" key="13">
    <source>
        <dbReference type="Proteomes" id="UP000006190"/>
    </source>
</evidence>
<comment type="subcellular location">
    <subcellularLocation>
        <location evidence="1">Cell membrane</location>
        <topology evidence="1">Multi-pass membrane protein</topology>
    </subcellularLocation>
</comment>
<evidence type="ECO:0000256" key="7">
    <source>
        <dbReference type="ARBA" id="ARBA00022989"/>
    </source>
</evidence>
<dbReference type="Gene3D" id="3.40.50.300">
    <property type="entry name" value="P-loop containing nucleotide triphosphate hydrolases"/>
    <property type="match status" value="1"/>
</dbReference>
<evidence type="ECO:0000256" key="2">
    <source>
        <dbReference type="ARBA" id="ARBA00022448"/>
    </source>
</evidence>
<accession>H3NGU8</accession>
<dbReference type="SUPFAM" id="SSF52540">
    <property type="entry name" value="P-loop containing nucleoside triphosphate hydrolases"/>
    <property type="match status" value="1"/>
</dbReference>
<organism evidence="12 13">
    <name type="scientific">Facklamia languida CCUG 37842</name>
    <dbReference type="NCBI Taxonomy" id="883113"/>
    <lineage>
        <taxon>Bacteria</taxon>
        <taxon>Bacillati</taxon>
        <taxon>Bacillota</taxon>
        <taxon>Bacilli</taxon>
        <taxon>Lactobacillales</taxon>
        <taxon>Aerococcaceae</taxon>
        <taxon>Facklamia</taxon>
    </lineage>
</organism>
<dbReference type="InterPro" id="IPR003439">
    <property type="entry name" value="ABC_transporter-like_ATP-bd"/>
</dbReference>
<dbReference type="AlphaFoldDB" id="H3NGU8"/>
<dbReference type="GO" id="GO:0016887">
    <property type="term" value="F:ATP hydrolysis activity"/>
    <property type="evidence" value="ECO:0007669"/>
    <property type="project" value="InterPro"/>
</dbReference>
<feature type="domain" description="ABC transporter" evidence="10">
    <location>
        <begin position="333"/>
        <end position="569"/>
    </location>
</feature>
<dbReference type="InterPro" id="IPR027417">
    <property type="entry name" value="P-loop_NTPase"/>
</dbReference>
<evidence type="ECO:0008006" key="14">
    <source>
        <dbReference type="Google" id="ProtNLM"/>
    </source>
</evidence>
<evidence type="ECO:0000256" key="9">
    <source>
        <dbReference type="SAM" id="Phobius"/>
    </source>
</evidence>
<dbReference type="PATRIC" id="fig|883113.3.peg.88"/>
<dbReference type="GO" id="GO:0015421">
    <property type="term" value="F:ABC-type oligopeptide transporter activity"/>
    <property type="evidence" value="ECO:0007669"/>
    <property type="project" value="TreeGrafter"/>
</dbReference>
<dbReference type="InterPro" id="IPR011527">
    <property type="entry name" value="ABC1_TM_dom"/>
</dbReference>
<evidence type="ECO:0000256" key="5">
    <source>
        <dbReference type="ARBA" id="ARBA00022741"/>
    </source>
</evidence>
<evidence type="ECO:0000256" key="6">
    <source>
        <dbReference type="ARBA" id="ARBA00022840"/>
    </source>
</evidence>
<dbReference type="OrthoDB" id="9770415at2"/>
<feature type="transmembrane region" description="Helical" evidence="9">
    <location>
        <begin position="160"/>
        <end position="180"/>
    </location>
</feature>
<dbReference type="PROSITE" id="PS50893">
    <property type="entry name" value="ABC_TRANSPORTER_2"/>
    <property type="match status" value="1"/>
</dbReference>
<dbReference type="PROSITE" id="PS50929">
    <property type="entry name" value="ABC_TM1F"/>
    <property type="match status" value="1"/>
</dbReference>